<dbReference type="CDD" id="cd20294">
    <property type="entry name" value="cupin_KduI_N"/>
    <property type="match status" value="1"/>
</dbReference>
<evidence type="ECO:0000256" key="3">
    <source>
        <dbReference type="ARBA" id="ARBA00022723"/>
    </source>
</evidence>
<dbReference type="PANTHER" id="PTHR38461">
    <property type="entry name" value="4-DEOXY-L-THREO-5-HEXOSULOSE-URONATE KETOL-ISOMERASE"/>
    <property type="match status" value="1"/>
</dbReference>
<evidence type="ECO:0000256" key="5">
    <source>
        <dbReference type="ARBA" id="ARBA00023235"/>
    </source>
</evidence>
<dbReference type="KEGG" id="sta:STHERM_c04130"/>
<dbReference type="InterPro" id="IPR014710">
    <property type="entry name" value="RmlC-like_jellyroll"/>
</dbReference>
<gene>
    <name evidence="6" type="primary">kduI</name>
    <name evidence="7" type="ordered locus">STHERM_c04130</name>
</gene>
<dbReference type="AlphaFoldDB" id="E0RPS1"/>
<dbReference type="EC" id="5.3.1.17" evidence="6"/>
<dbReference type="GO" id="GO:0008697">
    <property type="term" value="F:4-deoxy-L-threo-5-hexosulose-uronate ketol-isomerase activity"/>
    <property type="evidence" value="ECO:0007669"/>
    <property type="project" value="UniProtKB-UniRule"/>
</dbReference>
<protein>
    <recommendedName>
        <fullName evidence="6">4-deoxy-L-threo-5-hexosulose-uronate ketol-isomerase</fullName>
        <ecNumber evidence="6">5.3.1.17</ecNumber>
    </recommendedName>
    <alternativeName>
        <fullName evidence="6">5-keto-4-deoxyuronate isomerase</fullName>
    </alternativeName>
    <alternativeName>
        <fullName evidence="6">DKI isomerase</fullName>
    </alternativeName>
</protein>
<dbReference type="HAMAP" id="MF_00687">
    <property type="entry name" value="KduI"/>
    <property type="match status" value="1"/>
</dbReference>
<dbReference type="InterPro" id="IPR027449">
    <property type="entry name" value="KduI_N"/>
</dbReference>
<feature type="binding site" evidence="6">
    <location>
        <position position="244"/>
    </location>
    <ligand>
        <name>Zn(2+)</name>
        <dbReference type="ChEBI" id="CHEBI:29105"/>
    </ligand>
</feature>
<dbReference type="NCBIfam" id="NF002091">
    <property type="entry name" value="PRK00924.1"/>
    <property type="match status" value="1"/>
</dbReference>
<comment type="similarity">
    <text evidence="2 6">Belongs to the KduI family.</text>
</comment>
<dbReference type="Gene3D" id="2.60.120.520">
    <property type="entry name" value="pectin degrading enzyme 5-keto 4- deoxyuronate isomerase, domain 1"/>
    <property type="match status" value="1"/>
</dbReference>
<name>E0RPS1_WINT6</name>
<dbReference type="EMBL" id="CP001698">
    <property type="protein sequence ID" value="ADN01385.1"/>
    <property type="molecule type" value="Genomic_DNA"/>
</dbReference>
<comment type="pathway">
    <text evidence="6">Glycan metabolism; pectin degradation; 2-dehydro-3-deoxy-D-gluconate from pectin: step 4/5.</text>
</comment>
<dbReference type="GO" id="GO:0008270">
    <property type="term" value="F:zinc ion binding"/>
    <property type="evidence" value="ECO:0007669"/>
    <property type="project" value="UniProtKB-UniRule"/>
</dbReference>
<evidence type="ECO:0000256" key="4">
    <source>
        <dbReference type="ARBA" id="ARBA00022833"/>
    </source>
</evidence>
<reference evidence="7 8" key="2">
    <citation type="journal article" date="2010" name="J. Bacteriol.">
        <title>Genome sequence of the polysaccharide-degrading, thermophilic anaerobe Spirochaeta thermophila DSM 6192.</title>
        <authorList>
            <person name="Angelov A."/>
            <person name="Liebl S."/>
            <person name="Ballschmiter M."/>
            <person name="Bomeke M."/>
            <person name="Lehmann R."/>
            <person name="Liesegang H."/>
            <person name="Daniel R."/>
            <person name="Liebl W."/>
        </authorList>
    </citation>
    <scope>NUCLEOTIDE SEQUENCE [LARGE SCALE GENOMIC DNA]</scope>
    <source>
        <strain evidence="8">ATCC 49972 / DSM 6192 / RI 19.B1</strain>
    </source>
</reference>
<evidence type="ECO:0000256" key="2">
    <source>
        <dbReference type="ARBA" id="ARBA00008086"/>
    </source>
</evidence>
<comment type="function">
    <text evidence="6">Catalyzes the isomerization of 5-dehydro-4-deoxy-D-glucuronate to 3-deoxy-D-glycero-2,5-hexodiulosonate.</text>
</comment>
<evidence type="ECO:0000256" key="6">
    <source>
        <dbReference type="HAMAP-Rule" id="MF_00687"/>
    </source>
</evidence>
<evidence type="ECO:0000256" key="1">
    <source>
        <dbReference type="ARBA" id="ARBA00000552"/>
    </source>
</evidence>
<dbReference type="GO" id="GO:0042840">
    <property type="term" value="P:D-glucuronate catabolic process"/>
    <property type="evidence" value="ECO:0007669"/>
    <property type="project" value="TreeGrafter"/>
</dbReference>
<dbReference type="PaxDb" id="665571-STHERM_c04130"/>
<dbReference type="InterPro" id="IPR021120">
    <property type="entry name" value="KduI/IolB_isomerase"/>
</dbReference>
<dbReference type="GO" id="GO:0019698">
    <property type="term" value="P:D-galacturonate catabolic process"/>
    <property type="evidence" value="ECO:0007669"/>
    <property type="project" value="TreeGrafter"/>
</dbReference>
<comment type="catalytic activity">
    <reaction evidence="1 6">
        <text>5-dehydro-4-deoxy-D-glucuronate = 3-deoxy-D-glycero-2,5-hexodiulosonate</text>
        <dbReference type="Rhea" id="RHEA:23896"/>
        <dbReference type="ChEBI" id="CHEBI:17117"/>
        <dbReference type="ChEBI" id="CHEBI:29071"/>
        <dbReference type="EC" id="5.3.1.17"/>
    </reaction>
</comment>
<dbReference type="InterPro" id="IPR011051">
    <property type="entry name" value="RmlC_Cupin_sf"/>
</dbReference>
<feature type="binding site" evidence="6">
    <location>
        <position position="202"/>
    </location>
    <ligand>
        <name>Zn(2+)</name>
        <dbReference type="ChEBI" id="CHEBI:29105"/>
    </ligand>
</feature>
<proteinExistence type="inferred from homology"/>
<dbReference type="Pfam" id="PF04962">
    <property type="entry name" value="KduI"/>
    <property type="match status" value="1"/>
</dbReference>
<feature type="binding site" evidence="6">
    <location>
        <position position="195"/>
    </location>
    <ligand>
        <name>Zn(2+)</name>
        <dbReference type="ChEBI" id="CHEBI:29105"/>
    </ligand>
</feature>
<keyword evidence="3 6" id="KW-0479">Metal-binding</keyword>
<dbReference type="PANTHER" id="PTHR38461:SF1">
    <property type="entry name" value="4-DEOXY-L-THREO-5-HEXOSULOSE-URONATE KETOL-ISOMERASE"/>
    <property type="match status" value="1"/>
</dbReference>
<dbReference type="HOGENOM" id="CLU_062609_0_0_12"/>
<keyword evidence="5 6" id="KW-0413">Isomerase</keyword>
<dbReference type="UniPathway" id="UPA00545">
    <property type="reaction ID" value="UER00826"/>
</dbReference>
<reference key="1">
    <citation type="submission" date="2009-08" db="EMBL/GenBank/DDBJ databases">
        <title>The genome sequence of Spirochaeta thermophila DSM6192.</title>
        <authorList>
            <person name="Angelov A."/>
            <person name="Mientus M."/>
            <person name="Wittenberg S."/>
            <person name="Lehmann R."/>
            <person name="Liesegang H."/>
            <person name="Daniel R."/>
            <person name="Liebl W."/>
        </authorList>
    </citation>
    <scope>NUCLEOTIDE SEQUENCE</scope>
    <source>
        <strain>DSM 6192</strain>
    </source>
</reference>
<dbReference type="GO" id="GO:0045490">
    <property type="term" value="P:pectin catabolic process"/>
    <property type="evidence" value="ECO:0007669"/>
    <property type="project" value="UniProtKB-UniRule"/>
</dbReference>
<dbReference type="Gene3D" id="2.60.120.10">
    <property type="entry name" value="Jelly Rolls"/>
    <property type="match status" value="1"/>
</dbReference>
<dbReference type="CDD" id="cd20491">
    <property type="entry name" value="cupin_KduI_C"/>
    <property type="match status" value="1"/>
</dbReference>
<feature type="binding site" evidence="6">
    <location>
        <position position="197"/>
    </location>
    <ligand>
        <name>Zn(2+)</name>
        <dbReference type="ChEBI" id="CHEBI:29105"/>
    </ligand>
</feature>
<dbReference type="Proteomes" id="UP000001296">
    <property type="component" value="Chromosome"/>
</dbReference>
<comment type="cofactor">
    <cofactor evidence="6">
        <name>Zn(2+)</name>
        <dbReference type="ChEBI" id="CHEBI:29105"/>
    </cofactor>
    <text evidence="6">Binds 1 zinc ion per subunit.</text>
</comment>
<dbReference type="SUPFAM" id="SSF51182">
    <property type="entry name" value="RmlC-like cupins"/>
    <property type="match status" value="1"/>
</dbReference>
<evidence type="ECO:0000313" key="7">
    <source>
        <dbReference type="EMBL" id="ADN01385.1"/>
    </source>
</evidence>
<organism evidence="7 8">
    <name type="scientific">Winmispira thermophila (strain ATCC 49972 / DSM 6192 / RI 19.B1)</name>
    <name type="common">Spirochaeta thermophila</name>
    <dbReference type="NCBI Taxonomy" id="665571"/>
    <lineage>
        <taxon>Bacteria</taxon>
        <taxon>Pseudomonadati</taxon>
        <taxon>Spirochaetota</taxon>
        <taxon>Spirochaetia</taxon>
        <taxon>Winmispirales</taxon>
        <taxon>Winmispiraceae</taxon>
        <taxon>Winmispira</taxon>
    </lineage>
</organism>
<sequence>MMEVRYSIHPEHAKGFDTERLRNEFLVTDLFRADVIRLVYSHNDRIIVGGLHPVKGRLTLGASKELGTEYFFERREGGVVNIGGPGVVTIDGTAYEIAKNEAVYIGKGAREVSFMSKEGTSPAKFYFLSAPAHKEYPSRRITLTDARKLELGSDENSNARTIYQLIHPDVLETCQLCMGVTILKPHNVWNTMPTHTHERRMEVYFYYELPADQVVFHLMGQPHETRHIVMRNEEAVLSPSWSIHSGVGTSNYAFIWGMIGENQTYTDMDTVPMEVLR</sequence>
<accession>E0RPS1</accession>
<keyword evidence="4 6" id="KW-0862">Zinc</keyword>
<dbReference type="InterPro" id="IPR007045">
    <property type="entry name" value="KduI"/>
</dbReference>
<dbReference type="eggNOG" id="COG3717">
    <property type="taxonomic scope" value="Bacteria"/>
</dbReference>
<dbReference type="PIRSF" id="PIRSF006625">
    <property type="entry name" value="KduI"/>
    <property type="match status" value="1"/>
</dbReference>
<evidence type="ECO:0000313" key="8">
    <source>
        <dbReference type="Proteomes" id="UP000001296"/>
    </source>
</evidence>